<organism evidence="1">
    <name type="scientific">Hordeum vulgare subsp. vulgare</name>
    <name type="common">Domesticated barley</name>
    <dbReference type="NCBI Taxonomy" id="112509"/>
    <lineage>
        <taxon>Eukaryota</taxon>
        <taxon>Viridiplantae</taxon>
        <taxon>Streptophyta</taxon>
        <taxon>Embryophyta</taxon>
        <taxon>Tracheophyta</taxon>
        <taxon>Spermatophyta</taxon>
        <taxon>Magnoliopsida</taxon>
        <taxon>Liliopsida</taxon>
        <taxon>Poales</taxon>
        <taxon>Poaceae</taxon>
        <taxon>BOP clade</taxon>
        <taxon>Pooideae</taxon>
        <taxon>Triticodae</taxon>
        <taxon>Triticeae</taxon>
        <taxon>Hordeinae</taxon>
        <taxon>Hordeum</taxon>
    </lineage>
</organism>
<dbReference type="AlphaFoldDB" id="F2EAF5"/>
<sequence>MFVSLSNRWCCSFPLVVDVDIALSLFHLIQLGFYHVFSLSNRWCFSFPLVVDVGIALCLSLLLRFVKPTVPIFCHHVGTVQTYFDLFYPIQFVGSLSGFCAHQMFV</sequence>
<reference evidence="1" key="1">
    <citation type="journal article" date="2011" name="Plant Physiol.">
        <title>Comprehensive sequence analysis of 24,783 barley full-length cDNAs derived from 12 clone libraries.</title>
        <authorList>
            <person name="Matsumoto T."/>
            <person name="Tanaka T."/>
            <person name="Sakai H."/>
            <person name="Amano N."/>
            <person name="Kanamori H."/>
            <person name="Kurita K."/>
            <person name="Kikuta A."/>
            <person name="Kamiya K."/>
            <person name="Yamamoto M."/>
            <person name="Ikawa H."/>
            <person name="Fujii N."/>
            <person name="Hori K."/>
            <person name="Itoh T."/>
            <person name="Sato K."/>
        </authorList>
    </citation>
    <scope>NUCLEOTIDE SEQUENCE</scope>
    <source>
        <tissue evidence="1">Flower</tissue>
    </source>
</reference>
<dbReference type="ExpressionAtlas" id="F2EAF5">
    <property type="expression patterns" value="baseline"/>
</dbReference>
<protein>
    <submittedName>
        <fullName evidence="1">Predicted protein</fullName>
    </submittedName>
</protein>
<name>F2EAF5_HORVV</name>
<dbReference type="EMBL" id="AK373130">
    <property type="protein sequence ID" value="BAK04327.1"/>
    <property type="molecule type" value="mRNA"/>
</dbReference>
<proteinExistence type="evidence at transcript level"/>
<accession>F2EAF5</accession>
<evidence type="ECO:0000313" key="1">
    <source>
        <dbReference type="EMBL" id="BAK04327.1"/>
    </source>
</evidence>